<dbReference type="Proteomes" id="UP001285263">
    <property type="component" value="Unassembled WGS sequence"/>
</dbReference>
<comment type="caution">
    <text evidence="1">The sequence shown here is derived from an EMBL/GenBank/DDBJ whole genome shotgun (WGS) entry which is preliminary data.</text>
</comment>
<protein>
    <submittedName>
        <fullName evidence="1">Uncharacterized protein</fullName>
    </submittedName>
</protein>
<organism evidence="1 2">
    <name type="scientific">Roseateles agri</name>
    <dbReference type="NCBI Taxonomy" id="3098619"/>
    <lineage>
        <taxon>Bacteria</taxon>
        <taxon>Pseudomonadati</taxon>
        <taxon>Pseudomonadota</taxon>
        <taxon>Betaproteobacteria</taxon>
        <taxon>Burkholderiales</taxon>
        <taxon>Sphaerotilaceae</taxon>
        <taxon>Roseateles</taxon>
    </lineage>
</organism>
<keyword evidence="2" id="KW-1185">Reference proteome</keyword>
<reference evidence="1 2" key="1">
    <citation type="submission" date="2023-11" db="EMBL/GenBank/DDBJ databases">
        <title>Paucibacter sp. nov., isolated from fresh soil in Korea.</title>
        <authorList>
            <person name="Le N.T.T."/>
        </authorList>
    </citation>
    <scope>NUCLEOTIDE SEQUENCE [LARGE SCALE GENOMIC DNA]</scope>
    <source>
        <strain evidence="1 2">R3-3</strain>
    </source>
</reference>
<evidence type="ECO:0000313" key="2">
    <source>
        <dbReference type="Proteomes" id="UP001285263"/>
    </source>
</evidence>
<sequence>MELHSIFLIGGADDETATLRAEERDDACNLELSYRGKVIAASADDFFEALCMVRLGLESDGLLLFCYGSSLNVYPSGMARSMASGKVAYKMQEGRHASKSDLVSIYAEGPDVIPATVSQQREYFNAWASSERA</sequence>
<dbReference type="EMBL" id="JAXCLA010000008">
    <property type="protein sequence ID" value="MDY0747748.1"/>
    <property type="molecule type" value="Genomic_DNA"/>
</dbReference>
<accession>A0ABU5DN85</accession>
<evidence type="ECO:0000313" key="1">
    <source>
        <dbReference type="EMBL" id="MDY0747748.1"/>
    </source>
</evidence>
<gene>
    <name evidence="1" type="ORF">SNE35_24810</name>
</gene>
<name>A0ABU5DN85_9BURK</name>
<dbReference type="RefSeq" id="WP_320425702.1">
    <property type="nucleotide sequence ID" value="NZ_JAXCLA010000008.1"/>
</dbReference>
<proteinExistence type="predicted"/>